<dbReference type="InterPro" id="IPR036249">
    <property type="entry name" value="Thioredoxin-like_sf"/>
</dbReference>
<protein>
    <submittedName>
        <fullName evidence="2">Uncharacterized protein</fullName>
    </submittedName>
</protein>
<sequence>MEVAPGAVLRREPPSHPAAAAAVLLRRGPRGGGWISSVSVRQRRSGGGGCFDDDGHLRYYGSPVRCGGRKEEKMMGKRREKLVEGLVGLQAMGGLDLAAMAGGKVECGKMIEVADILLARLDLLRAEEKEIKKRRKKEEKAAMKAAGEQCDESSGSEDDDDEQMKMKMTMKMKRKSEEKKMKKMKASCQNTKDCGESEDSSSSSSSESSDSDCEEEDLVDMKSLRSSAPADAPPATGETKPVEKPGGRGATSTAAISLTRCSAAAAIGSPSVSACCSKSVDSPAAMDRIEICMGGKCKRSGAMELMQEFQRRVGVEGAVVGCKCMGKCKEGPNVRVRTSTAAAAAAAAAVAAAAEESTAARAVRPPPLCVGVGIQDVGAIVANFFSENKELDLAAA</sequence>
<evidence type="ECO:0000256" key="1">
    <source>
        <dbReference type="SAM" id="MobiDB-lite"/>
    </source>
</evidence>
<feature type="compositionally biased region" description="Acidic residues" evidence="1">
    <location>
        <begin position="209"/>
        <end position="218"/>
    </location>
</feature>
<dbReference type="EMBL" id="LR746264">
    <property type="protein sequence ID" value="CAA7388247.1"/>
    <property type="molecule type" value="Genomic_DNA"/>
</dbReference>
<dbReference type="AlphaFoldDB" id="A0A7I8JX07"/>
<feature type="region of interest" description="Disordered" evidence="1">
    <location>
        <begin position="133"/>
        <end position="251"/>
    </location>
</feature>
<accession>A0A7I8JX07</accession>
<gene>
    <name evidence="2" type="ORF">SI8410_01000515</name>
</gene>
<dbReference type="Proteomes" id="UP000663760">
    <property type="component" value="Chromosome 1"/>
</dbReference>
<dbReference type="OrthoDB" id="913780at2759"/>
<name>A0A7I8JX07_SPIIN</name>
<feature type="compositionally biased region" description="Acidic residues" evidence="1">
    <location>
        <begin position="149"/>
        <end position="162"/>
    </location>
</feature>
<evidence type="ECO:0000313" key="2">
    <source>
        <dbReference type="EMBL" id="CAA7388247.1"/>
    </source>
</evidence>
<dbReference type="SUPFAM" id="SSF52833">
    <property type="entry name" value="Thioredoxin-like"/>
    <property type="match status" value="1"/>
</dbReference>
<dbReference type="Gene3D" id="3.40.30.10">
    <property type="entry name" value="Glutaredoxin"/>
    <property type="match status" value="1"/>
</dbReference>
<proteinExistence type="predicted"/>
<organism evidence="2 3">
    <name type="scientific">Spirodela intermedia</name>
    <name type="common">Intermediate duckweed</name>
    <dbReference type="NCBI Taxonomy" id="51605"/>
    <lineage>
        <taxon>Eukaryota</taxon>
        <taxon>Viridiplantae</taxon>
        <taxon>Streptophyta</taxon>
        <taxon>Embryophyta</taxon>
        <taxon>Tracheophyta</taxon>
        <taxon>Spermatophyta</taxon>
        <taxon>Magnoliopsida</taxon>
        <taxon>Liliopsida</taxon>
        <taxon>Araceae</taxon>
        <taxon>Lemnoideae</taxon>
        <taxon>Spirodela</taxon>
    </lineage>
</organism>
<evidence type="ECO:0000313" key="3">
    <source>
        <dbReference type="Proteomes" id="UP000663760"/>
    </source>
</evidence>
<reference evidence="2" key="1">
    <citation type="submission" date="2020-02" db="EMBL/GenBank/DDBJ databases">
        <authorList>
            <person name="Scholz U."/>
            <person name="Mascher M."/>
            <person name="Fiebig A."/>
        </authorList>
    </citation>
    <scope>NUCLEOTIDE SEQUENCE</scope>
</reference>
<keyword evidence="3" id="KW-1185">Reference proteome</keyword>
<dbReference type="CDD" id="cd02980">
    <property type="entry name" value="TRX_Fd_family"/>
    <property type="match status" value="1"/>
</dbReference>